<dbReference type="SUPFAM" id="SSF46626">
    <property type="entry name" value="Cytochrome c"/>
    <property type="match status" value="1"/>
</dbReference>
<evidence type="ECO:0000256" key="10">
    <source>
        <dbReference type="RuleBase" id="RU004427"/>
    </source>
</evidence>
<evidence type="ECO:0000256" key="8">
    <source>
        <dbReference type="PROSITE-ProRule" id="PRU00433"/>
    </source>
</evidence>
<dbReference type="PANTHER" id="PTHR11961">
    <property type="entry name" value="CYTOCHROME C"/>
    <property type="match status" value="1"/>
</dbReference>
<organism evidence="13 14">
    <name type="scientific">Prorocentrum cordatum</name>
    <dbReference type="NCBI Taxonomy" id="2364126"/>
    <lineage>
        <taxon>Eukaryota</taxon>
        <taxon>Sar</taxon>
        <taxon>Alveolata</taxon>
        <taxon>Dinophyceae</taxon>
        <taxon>Prorocentrales</taxon>
        <taxon>Prorocentraceae</taxon>
        <taxon>Prorocentrum</taxon>
    </lineage>
</organism>
<comment type="PTM">
    <text evidence="10">Binds 1 heme group per subunit.</text>
</comment>
<feature type="non-terminal residue" evidence="13">
    <location>
        <position position="1"/>
    </location>
</feature>
<sequence>AAWAQGRQPRPGTSPLSAEWRPPSPHLRAMPMAEPDVEVPEGDVKKGAKLFKAKCAQCHTIEKGGNAKQGPPLWGVFGRQSGTLEGFAYSEANKNSGIIWSEKHMYEYLVNPKKYIPGTKMVFAGIKKEKDQPCWGLMARVWYEGQLPDITVEAGSLDGLGW</sequence>
<feature type="domain" description="Cytochrome c" evidence="12">
    <location>
        <begin position="42"/>
        <end position="143"/>
    </location>
</feature>
<keyword evidence="3 10" id="KW-0813">Transport</keyword>
<evidence type="ECO:0000256" key="11">
    <source>
        <dbReference type="SAM" id="MobiDB-lite"/>
    </source>
</evidence>
<dbReference type="Proteomes" id="UP001189429">
    <property type="component" value="Unassembled WGS sequence"/>
</dbReference>
<feature type="non-terminal residue" evidence="13">
    <location>
        <position position="162"/>
    </location>
</feature>
<keyword evidence="5 8" id="KW-0479">Metal-binding</keyword>
<dbReference type="PROSITE" id="PS51007">
    <property type="entry name" value="CYTC"/>
    <property type="match status" value="1"/>
</dbReference>
<keyword evidence="10" id="KW-0496">Mitochondrion</keyword>
<gene>
    <name evidence="13" type="ORF">PCOR1329_LOCUS53131</name>
</gene>
<evidence type="ECO:0000256" key="4">
    <source>
        <dbReference type="ARBA" id="ARBA00022617"/>
    </source>
</evidence>
<comment type="subcellular location">
    <subcellularLocation>
        <location evidence="1">Mitochondrion intermembrane space</location>
    </subcellularLocation>
</comment>
<evidence type="ECO:0000256" key="9">
    <source>
        <dbReference type="RuleBase" id="RU004426"/>
    </source>
</evidence>
<evidence type="ECO:0000256" key="5">
    <source>
        <dbReference type="ARBA" id="ARBA00022723"/>
    </source>
</evidence>
<comment type="caution">
    <text evidence="13">The sequence shown here is derived from an EMBL/GenBank/DDBJ whole genome shotgun (WGS) entry which is preliminary data.</text>
</comment>
<reference evidence="13" key="1">
    <citation type="submission" date="2023-10" db="EMBL/GenBank/DDBJ databases">
        <authorList>
            <person name="Chen Y."/>
            <person name="Shah S."/>
            <person name="Dougan E. K."/>
            <person name="Thang M."/>
            <person name="Chan C."/>
        </authorList>
    </citation>
    <scope>NUCLEOTIDE SEQUENCE [LARGE SCALE GENOMIC DNA]</scope>
</reference>
<dbReference type="EMBL" id="CAUYUJ010016473">
    <property type="protein sequence ID" value="CAK0865679.1"/>
    <property type="molecule type" value="Genomic_DNA"/>
</dbReference>
<name>A0ABN9UZB4_9DINO</name>
<evidence type="ECO:0000256" key="7">
    <source>
        <dbReference type="ARBA" id="ARBA00023004"/>
    </source>
</evidence>
<evidence type="ECO:0000256" key="3">
    <source>
        <dbReference type="ARBA" id="ARBA00022448"/>
    </source>
</evidence>
<accession>A0ABN9UZB4</accession>
<dbReference type="InterPro" id="IPR009056">
    <property type="entry name" value="Cyt_c-like_dom"/>
</dbReference>
<evidence type="ECO:0000256" key="6">
    <source>
        <dbReference type="ARBA" id="ARBA00022982"/>
    </source>
</evidence>
<evidence type="ECO:0000259" key="12">
    <source>
        <dbReference type="PROSITE" id="PS51007"/>
    </source>
</evidence>
<keyword evidence="14" id="KW-1185">Reference proteome</keyword>
<evidence type="ECO:0000313" key="14">
    <source>
        <dbReference type="Proteomes" id="UP001189429"/>
    </source>
</evidence>
<keyword evidence="7 8" id="KW-0408">Iron</keyword>
<dbReference type="Pfam" id="PF00034">
    <property type="entry name" value="Cytochrom_C"/>
    <property type="match status" value="1"/>
</dbReference>
<keyword evidence="10" id="KW-0679">Respiratory chain</keyword>
<comment type="similarity">
    <text evidence="2 9">Belongs to the cytochrome c family.</text>
</comment>
<evidence type="ECO:0000256" key="1">
    <source>
        <dbReference type="ARBA" id="ARBA00004569"/>
    </source>
</evidence>
<dbReference type="InterPro" id="IPR036909">
    <property type="entry name" value="Cyt_c-like_dom_sf"/>
</dbReference>
<comment type="function">
    <text evidence="10">Electron carrier protein. The oxidized form of the cytochrome c heme group can accept an electron from the heme group of the cytochrome c1 subunit of cytochrome reductase. Cytochrome c then transfers this electron to the cytochrome oxidase complex, the final protein carrier in the mitochondrial electron-transport chain.</text>
</comment>
<feature type="region of interest" description="Disordered" evidence="11">
    <location>
        <begin position="1"/>
        <end position="39"/>
    </location>
</feature>
<proteinExistence type="inferred from homology"/>
<keyword evidence="4 8" id="KW-0349">Heme</keyword>
<dbReference type="InterPro" id="IPR002327">
    <property type="entry name" value="Cyt_c_1A/1B"/>
</dbReference>
<protein>
    <recommendedName>
        <fullName evidence="12">Cytochrome c domain-containing protein</fullName>
    </recommendedName>
</protein>
<dbReference type="PRINTS" id="PR00604">
    <property type="entry name" value="CYTCHRMECIAB"/>
</dbReference>
<evidence type="ECO:0000256" key="2">
    <source>
        <dbReference type="ARBA" id="ARBA00006488"/>
    </source>
</evidence>
<keyword evidence="6 10" id="KW-0249">Electron transport</keyword>
<evidence type="ECO:0000313" key="13">
    <source>
        <dbReference type="EMBL" id="CAK0865679.1"/>
    </source>
</evidence>
<dbReference type="Gene3D" id="1.10.760.10">
    <property type="entry name" value="Cytochrome c-like domain"/>
    <property type="match status" value="1"/>
</dbReference>